<reference evidence="1 2" key="1">
    <citation type="journal article" date="2019" name="Nat. Microbiol.">
        <title>Mediterranean grassland soil C-N compound turnover is dependent on rainfall and depth, and is mediated by genomically divergent microorganisms.</title>
        <authorList>
            <person name="Diamond S."/>
            <person name="Andeer P.F."/>
            <person name="Li Z."/>
            <person name="Crits-Christoph A."/>
            <person name="Burstein D."/>
            <person name="Anantharaman K."/>
            <person name="Lane K.R."/>
            <person name="Thomas B.C."/>
            <person name="Pan C."/>
            <person name="Northen T.R."/>
            <person name="Banfield J.F."/>
        </authorList>
    </citation>
    <scope>NUCLEOTIDE SEQUENCE [LARGE SCALE GENOMIC DNA]</scope>
    <source>
        <strain evidence="1">WS_2</strain>
    </source>
</reference>
<dbReference type="EMBL" id="VBOS01000189">
    <property type="protein sequence ID" value="TMQ56043.1"/>
    <property type="molecule type" value="Genomic_DNA"/>
</dbReference>
<gene>
    <name evidence="1" type="ORF">E6K72_05640</name>
</gene>
<comment type="caution">
    <text evidence="1">The sequence shown here is derived from an EMBL/GenBank/DDBJ whole genome shotgun (WGS) entry which is preliminary data.</text>
</comment>
<dbReference type="AlphaFoldDB" id="A0A538SXB2"/>
<name>A0A538SXB2_UNCEI</name>
<protein>
    <submittedName>
        <fullName evidence="1">Uncharacterized protein</fullName>
    </submittedName>
</protein>
<proteinExistence type="predicted"/>
<sequence>MNAAPIRVVAGDPFERFVRICRRYWLLAPRRYPCGVFRFRTIEEAQAARARVSREAKRPAE</sequence>
<evidence type="ECO:0000313" key="2">
    <source>
        <dbReference type="Proteomes" id="UP000317716"/>
    </source>
</evidence>
<dbReference type="Proteomes" id="UP000317716">
    <property type="component" value="Unassembled WGS sequence"/>
</dbReference>
<evidence type="ECO:0000313" key="1">
    <source>
        <dbReference type="EMBL" id="TMQ56043.1"/>
    </source>
</evidence>
<accession>A0A538SXB2</accession>
<organism evidence="1 2">
    <name type="scientific">Eiseniibacteriota bacterium</name>
    <dbReference type="NCBI Taxonomy" id="2212470"/>
    <lineage>
        <taxon>Bacteria</taxon>
        <taxon>Candidatus Eiseniibacteriota</taxon>
    </lineage>
</organism>